<comment type="caution">
    <text evidence="2">The sequence shown here is derived from an EMBL/GenBank/DDBJ whole genome shotgun (WGS) entry which is preliminary data.</text>
</comment>
<dbReference type="AlphaFoldDB" id="A0A5J9UIK8"/>
<keyword evidence="1" id="KW-1133">Transmembrane helix</keyword>
<evidence type="ECO:0000313" key="3">
    <source>
        <dbReference type="Proteomes" id="UP000324897"/>
    </source>
</evidence>
<dbReference type="Proteomes" id="UP000324897">
    <property type="component" value="Chromosome 2"/>
</dbReference>
<sequence length="125" mass="13635">MSGNSSEASDAVIDLEKGTAAVKSEEKGEKVAIVDPLKAMLINRFVDVVFVFYVMVFAGMFVYVAKVTNNSFWDLLETAVLGLPLMALTFWLISILRNGLLHVLANKGSMRCGCDLSTKLLASEK</sequence>
<feature type="transmembrane region" description="Helical" evidence="1">
    <location>
        <begin position="45"/>
        <end position="65"/>
    </location>
</feature>
<proteinExistence type="predicted"/>
<dbReference type="EMBL" id="RWGY01000013">
    <property type="protein sequence ID" value="TVU23593.1"/>
    <property type="molecule type" value="Genomic_DNA"/>
</dbReference>
<evidence type="ECO:0000256" key="1">
    <source>
        <dbReference type="SAM" id="Phobius"/>
    </source>
</evidence>
<keyword evidence="1" id="KW-0812">Transmembrane</keyword>
<protein>
    <submittedName>
        <fullName evidence="2">Uncharacterized protein</fullName>
    </submittedName>
</protein>
<gene>
    <name evidence="2" type="ORF">EJB05_25967</name>
</gene>
<name>A0A5J9UIK8_9POAL</name>
<dbReference type="Gramene" id="TVU23593">
    <property type="protein sequence ID" value="TVU23593"/>
    <property type="gene ID" value="EJB05_25967"/>
</dbReference>
<keyword evidence="1" id="KW-0472">Membrane</keyword>
<keyword evidence="3" id="KW-1185">Reference proteome</keyword>
<accession>A0A5J9UIK8</accession>
<reference evidence="2 3" key="1">
    <citation type="journal article" date="2019" name="Sci. Rep.">
        <title>A high-quality genome of Eragrostis curvula grass provides insights into Poaceae evolution and supports new strategies to enhance forage quality.</title>
        <authorList>
            <person name="Carballo J."/>
            <person name="Santos B.A.C.M."/>
            <person name="Zappacosta D."/>
            <person name="Garbus I."/>
            <person name="Selva J.P."/>
            <person name="Gallo C.A."/>
            <person name="Diaz A."/>
            <person name="Albertini E."/>
            <person name="Caccamo M."/>
            <person name="Echenique V."/>
        </authorList>
    </citation>
    <scope>NUCLEOTIDE SEQUENCE [LARGE SCALE GENOMIC DNA]</scope>
    <source>
        <strain evidence="3">cv. Victoria</strain>
        <tissue evidence="2">Leaf</tissue>
    </source>
</reference>
<evidence type="ECO:0000313" key="2">
    <source>
        <dbReference type="EMBL" id="TVU23593.1"/>
    </source>
</evidence>
<feature type="transmembrane region" description="Helical" evidence="1">
    <location>
        <begin position="71"/>
        <end position="93"/>
    </location>
</feature>
<organism evidence="2 3">
    <name type="scientific">Eragrostis curvula</name>
    <name type="common">weeping love grass</name>
    <dbReference type="NCBI Taxonomy" id="38414"/>
    <lineage>
        <taxon>Eukaryota</taxon>
        <taxon>Viridiplantae</taxon>
        <taxon>Streptophyta</taxon>
        <taxon>Embryophyta</taxon>
        <taxon>Tracheophyta</taxon>
        <taxon>Spermatophyta</taxon>
        <taxon>Magnoliopsida</taxon>
        <taxon>Liliopsida</taxon>
        <taxon>Poales</taxon>
        <taxon>Poaceae</taxon>
        <taxon>PACMAD clade</taxon>
        <taxon>Chloridoideae</taxon>
        <taxon>Eragrostideae</taxon>
        <taxon>Eragrostidinae</taxon>
        <taxon>Eragrostis</taxon>
    </lineage>
</organism>